<reference evidence="5" key="1">
    <citation type="submission" date="2015-12" db="EMBL/GenBank/DDBJ databases">
        <title>De novo transcriptome assembly of four potential Pierce s Disease insect vectors from Arizona vineyards.</title>
        <authorList>
            <person name="Tassone E.E."/>
        </authorList>
    </citation>
    <scope>NUCLEOTIDE SEQUENCE</scope>
</reference>
<dbReference type="PANTHER" id="PTHR12400">
    <property type="entry name" value="INOSITOL POLYPHOSPHATE KINASE"/>
    <property type="match status" value="1"/>
</dbReference>
<dbReference type="Gene3D" id="3.30.470.160">
    <property type="entry name" value="Inositol polyphosphate kinase"/>
    <property type="match status" value="1"/>
</dbReference>
<dbReference type="GO" id="GO:0032958">
    <property type="term" value="P:inositol phosphate biosynthetic process"/>
    <property type="evidence" value="ECO:0007669"/>
    <property type="project" value="InterPro"/>
</dbReference>
<keyword evidence="3 4" id="KW-0418">Kinase</keyword>
<dbReference type="EMBL" id="GEDC01015935">
    <property type="protein sequence ID" value="JAS21363.1"/>
    <property type="molecule type" value="Transcribed_RNA"/>
</dbReference>
<dbReference type="AlphaFoldDB" id="A0A1B6D6R4"/>
<protein>
    <recommendedName>
        <fullName evidence="4">Kinase</fullName>
        <ecNumber evidence="4">2.7.-.-</ecNumber>
    </recommendedName>
</protein>
<dbReference type="SUPFAM" id="SSF56104">
    <property type="entry name" value="SAICAR synthase-like"/>
    <property type="match status" value="1"/>
</dbReference>
<name>A0A1B6D6R4_9HEMI</name>
<accession>A0A1B6D6R4</accession>
<keyword evidence="2 4" id="KW-0808">Transferase</keyword>
<dbReference type="EMBL" id="GEDC01001526">
    <property type="protein sequence ID" value="JAS35772.1"/>
    <property type="molecule type" value="Transcribed_RNA"/>
</dbReference>
<comment type="similarity">
    <text evidence="1 4">Belongs to the inositol phosphokinase (IPK) family.</text>
</comment>
<dbReference type="GO" id="GO:0000828">
    <property type="term" value="F:inositol hexakisphosphate kinase activity"/>
    <property type="evidence" value="ECO:0007669"/>
    <property type="project" value="TreeGrafter"/>
</dbReference>
<evidence type="ECO:0000256" key="1">
    <source>
        <dbReference type="ARBA" id="ARBA00007374"/>
    </source>
</evidence>
<dbReference type="EMBL" id="GEDC01000065">
    <property type="protein sequence ID" value="JAS37233.1"/>
    <property type="molecule type" value="Transcribed_RNA"/>
</dbReference>
<dbReference type="GO" id="GO:0005737">
    <property type="term" value="C:cytoplasm"/>
    <property type="evidence" value="ECO:0007669"/>
    <property type="project" value="TreeGrafter"/>
</dbReference>
<proteinExistence type="inferred from homology"/>
<dbReference type="InterPro" id="IPR005522">
    <property type="entry name" value="IPK"/>
</dbReference>
<dbReference type="Pfam" id="PF03770">
    <property type="entry name" value="IPK"/>
    <property type="match status" value="1"/>
</dbReference>
<evidence type="ECO:0000256" key="4">
    <source>
        <dbReference type="RuleBase" id="RU363090"/>
    </source>
</evidence>
<dbReference type="PANTHER" id="PTHR12400:SF21">
    <property type="entry name" value="KINASE"/>
    <property type="match status" value="1"/>
</dbReference>
<dbReference type="InterPro" id="IPR038286">
    <property type="entry name" value="IPK_sf"/>
</dbReference>
<evidence type="ECO:0000256" key="3">
    <source>
        <dbReference type="ARBA" id="ARBA00022777"/>
    </source>
</evidence>
<gene>
    <name evidence="5" type="ORF">g.16207</name>
    <name evidence="7" type="ORF">g.16208</name>
    <name evidence="6" type="ORF">g.16210</name>
</gene>
<organism evidence="5">
    <name type="scientific">Clastoptera arizonana</name>
    <name type="common">Arizona spittle bug</name>
    <dbReference type="NCBI Taxonomy" id="38151"/>
    <lineage>
        <taxon>Eukaryota</taxon>
        <taxon>Metazoa</taxon>
        <taxon>Ecdysozoa</taxon>
        <taxon>Arthropoda</taxon>
        <taxon>Hexapoda</taxon>
        <taxon>Insecta</taxon>
        <taxon>Pterygota</taxon>
        <taxon>Neoptera</taxon>
        <taxon>Paraneoptera</taxon>
        <taxon>Hemiptera</taxon>
        <taxon>Auchenorrhyncha</taxon>
        <taxon>Cercopoidea</taxon>
        <taxon>Clastopteridae</taxon>
        <taxon>Clastoptera</taxon>
    </lineage>
</organism>
<dbReference type="EC" id="2.7.-.-" evidence="4"/>
<evidence type="ECO:0000256" key="2">
    <source>
        <dbReference type="ARBA" id="ARBA00022679"/>
    </source>
</evidence>
<dbReference type="GO" id="GO:0005634">
    <property type="term" value="C:nucleus"/>
    <property type="evidence" value="ECO:0007669"/>
    <property type="project" value="TreeGrafter"/>
</dbReference>
<evidence type="ECO:0000313" key="7">
    <source>
        <dbReference type="EMBL" id="JAS37233.1"/>
    </source>
</evidence>
<dbReference type="GO" id="GO:0046854">
    <property type="term" value="P:phosphatidylinositol phosphate biosynthetic process"/>
    <property type="evidence" value="ECO:0007669"/>
    <property type="project" value="TreeGrafter"/>
</dbReference>
<evidence type="ECO:0000313" key="6">
    <source>
        <dbReference type="EMBL" id="JAS35772.1"/>
    </source>
</evidence>
<evidence type="ECO:0000313" key="5">
    <source>
        <dbReference type="EMBL" id="JAS21363.1"/>
    </source>
</evidence>
<sequence length="426" mass="48652">MEDCEENQHNLIYLQPFIHQVGGHSSMLCLDDSTVCKPVVEREQRFYETIPDTLRSFAPQYHGIVKVFLLQENDYISLAAVKPSKYKPKSTSSLKRLKFRKSGSIEVEGIDAIFDEDPIINGMDHNNEATTTMNPWVLKCHKQYLANIAAEIEAQKSPLHFLVLENLTWRFTLPCILDLKMGTRQYGDNDSLAKRQSKMVKVISTTSGKLGVRIGGMQVYQATTGHFLCRNKFYGRTLSTGGFRAALRLFLHDGARLRIDILPPLIRRLEELASKLTNLESVRLYTTSLLLLYEGEKLKQRREGRSEIKRERVVETAESESGKVERCSSAARLSDPRSQFEIRKSDECRYRSTSCDRSKTGYERNYKVPLEVMSEEPLTDVRIIDFAHSTNSEMNDSVSHMGPDSGFLFGLDNILNILRDIHKDAR</sequence>